<dbReference type="Gene3D" id="1.10.287.3240">
    <property type="match status" value="1"/>
</dbReference>
<keyword evidence="14" id="KW-1185">Reference proteome</keyword>
<comment type="similarity">
    <text evidence="1">Belongs to the V-ATPase D subunit family.</text>
</comment>
<dbReference type="GO" id="GO:0007035">
    <property type="term" value="P:vacuolar acidification"/>
    <property type="evidence" value="ECO:0007669"/>
    <property type="project" value="UniProtKB-ARBA"/>
</dbReference>
<comment type="caution">
    <text evidence="13">The sequence shown here is derived from an EMBL/GenBank/DDBJ whole genome shotgun (WGS) entry which is preliminary data.</text>
</comment>
<evidence type="ECO:0000256" key="4">
    <source>
        <dbReference type="ARBA" id="ARBA00022448"/>
    </source>
</evidence>
<keyword evidence="7" id="KW-0406">Ion transport</keyword>
<dbReference type="FunFam" id="1.10.287.3240:FF:000002">
    <property type="entry name" value="Vacuolar atp synthase subunit d"/>
    <property type="match status" value="1"/>
</dbReference>
<evidence type="ECO:0000313" key="13">
    <source>
        <dbReference type="EMBL" id="KAK0627697.1"/>
    </source>
</evidence>
<evidence type="ECO:0000256" key="11">
    <source>
        <dbReference type="ARBA" id="ARBA00030340"/>
    </source>
</evidence>
<dbReference type="Pfam" id="PF01813">
    <property type="entry name" value="ATP-synt_D"/>
    <property type="match status" value="1"/>
</dbReference>
<evidence type="ECO:0000256" key="6">
    <source>
        <dbReference type="ARBA" id="ARBA00022781"/>
    </source>
</evidence>
<name>A0AA40C761_9PEZI</name>
<comment type="function">
    <text evidence="12">Subunit of the V1 complex of vacuolar(H+)-ATPase (V-ATPase), a multisubunit enzyme composed of a peripheral complex (V1) that hydrolyzes ATP and a membrane integral complex (V0) that translocates protons. V-ATPase is responsible for acidifying and maintaining the pH of intracellular compartments.</text>
</comment>
<dbReference type="AlphaFoldDB" id="A0AA40C761"/>
<evidence type="ECO:0000256" key="10">
    <source>
        <dbReference type="ARBA" id="ARBA00030317"/>
    </source>
</evidence>
<evidence type="ECO:0000313" key="14">
    <source>
        <dbReference type="Proteomes" id="UP001175000"/>
    </source>
</evidence>
<evidence type="ECO:0000256" key="9">
    <source>
        <dbReference type="ARBA" id="ARBA00029427"/>
    </source>
</evidence>
<keyword evidence="5" id="KW-0926">Vacuole</keyword>
<keyword evidence="4" id="KW-0813">Transport</keyword>
<evidence type="ECO:0000256" key="8">
    <source>
        <dbReference type="ARBA" id="ARBA00023136"/>
    </source>
</evidence>
<accession>A0AA40C761</accession>
<proteinExistence type="inferred from homology"/>
<evidence type="ECO:0000256" key="12">
    <source>
        <dbReference type="ARBA" id="ARBA00046254"/>
    </source>
</evidence>
<evidence type="ECO:0000256" key="2">
    <source>
        <dbReference type="ARBA" id="ARBA00013354"/>
    </source>
</evidence>
<dbReference type="InterPro" id="IPR002699">
    <property type="entry name" value="V_ATPase_D"/>
</dbReference>
<sequence>MSGAADREAVFPTRQSLGLMKAKLKGAETGHSLLKRKSEALTKRFREITRRIDEAKRKMGRVMQIASLSLAEVTYAVGGNIGFQIQESARSARFRLRTKQENVSGVLLPAFESYLTEGNNDFAMTGLGKGGQQVQRCRETYARAVEALVELASLQTAFVILDEVIKVVNRRVNAIEHVIIPRTENTIKYINSELDELDREEFYRLKKVSVYPWKLRHAAHTAQVANKKQRDNAAMDAEMKAKREAKAALELENGAPEEVADATAGPTDLLAAEEDEDVIF</sequence>
<protein>
    <recommendedName>
        <fullName evidence="3">V-type proton ATPase subunit D</fullName>
    </recommendedName>
    <alternativeName>
        <fullName evidence="2">V-type proton ATPase subunit d</fullName>
    </alternativeName>
    <alternativeName>
        <fullName evidence="10 11">Vacuolar proton pump subunit D</fullName>
    </alternativeName>
</protein>
<dbReference type="PANTHER" id="PTHR11671">
    <property type="entry name" value="V-TYPE ATP SYNTHASE SUBUNIT D"/>
    <property type="match status" value="1"/>
</dbReference>
<evidence type="ECO:0000256" key="1">
    <source>
        <dbReference type="ARBA" id="ARBA00005850"/>
    </source>
</evidence>
<dbReference type="GO" id="GO:0016471">
    <property type="term" value="C:vacuolar proton-transporting V-type ATPase complex"/>
    <property type="evidence" value="ECO:0007669"/>
    <property type="project" value="UniProtKB-ARBA"/>
</dbReference>
<dbReference type="EMBL" id="JAULSU010000002">
    <property type="protein sequence ID" value="KAK0627697.1"/>
    <property type="molecule type" value="Genomic_DNA"/>
</dbReference>
<dbReference type="Proteomes" id="UP001175000">
    <property type="component" value="Unassembled WGS sequence"/>
</dbReference>
<gene>
    <name evidence="13" type="ORF">B0T14DRAFT_142068</name>
</gene>
<reference evidence="13" key="1">
    <citation type="submission" date="2023-06" db="EMBL/GenBank/DDBJ databases">
        <title>Genome-scale phylogeny and comparative genomics of the fungal order Sordariales.</title>
        <authorList>
            <consortium name="Lawrence Berkeley National Laboratory"/>
            <person name="Hensen N."/>
            <person name="Bonometti L."/>
            <person name="Westerberg I."/>
            <person name="Brannstrom I.O."/>
            <person name="Guillou S."/>
            <person name="Cros-Aarteil S."/>
            <person name="Calhoun S."/>
            <person name="Haridas S."/>
            <person name="Kuo A."/>
            <person name="Mondo S."/>
            <person name="Pangilinan J."/>
            <person name="Riley R."/>
            <person name="Labutti K."/>
            <person name="Andreopoulos B."/>
            <person name="Lipzen A."/>
            <person name="Chen C."/>
            <person name="Yanf M."/>
            <person name="Daum C."/>
            <person name="Ng V."/>
            <person name="Clum A."/>
            <person name="Steindorff A."/>
            <person name="Ohm R."/>
            <person name="Martin F."/>
            <person name="Silar P."/>
            <person name="Natvig D."/>
            <person name="Lalanne C."/>
            <person name="Gautier V."/>
            <person name="Ament-Velasquez S.L."/>
            <person name="Kruys A."/>
            <person name="Hutchinson M.I."/>
            <person name="Powell A.J."/>
            <person name="Barry K."/>
            <person name="Miller A.N."/>
            <person name="Grigoriev I.V."/>
            <person name="Debuchy R."/>
            <person name="Gladieux P."/>
            <person name="Thoren M.H."/>
            <person name="Johannesson H."/>
        </authorList>
    </citation>
    <scope>NUCLEOTIDE SEQUENCE</scope>
    <source>
        <strain evidence="13">CBS 606.72</strain>
    </source>
</reference>
<organism evidence="13 14">
    <name type="scientific">Immersiella caudata</name>
    <dbReference type="NCBI Taxonomy" id="314043"/>
    <lineage>
        <taxon>Eukaryota</taxon>
        <taxon>Fungi</taxon>
        <taxon>Dikarya</taxon>
        <taxon>Ascomycota</taxon>
        <taxon>Pezizomycotina</taxon>
        <taxon>Sordariomycetes</taxon>
        <taxon>Sordariomycetidae</taxon>
        <taxon>Sordariales</taxon>
        <taxon>Lasiosphaeriaceae</taxon>
        <taxon>Immersiella</taxon>
    </lineage>
</organism>
<dbReference type="GO" id="GO:0046961">
    <property type="term" value="F:proton-transporting ATPase activity, rotational mechanism"/>
    <property type="evidence" value="ECO:0007669"/>
    <property type="project" value="InterPro"/>
</dbReference>
<evidence type="ECO:0000256" key="7">
    <source>
        <dbReference type="ARBA" id="ARBA00023065"/>
    </source>
</evidence>
<evidence type="ECO:0000256" key="3">
    <source>
        <dbReference type="ARBA" id="ARBA00013417"/>
    </source>
</evidence>
<keyword evidence="6" id="KW-0375">Hydrogen ion transport</keyword>
<dbReference type="NCBIfam" id="TIGR00309">
    <property type="entry name" value="V_ATPase_subD"/>
    <property type="match status" value="1"/>
</dbReference>
<comment type="subcellular location">
    <subcellularLocation>
        <location evidence="9">Vacuole membrane</location>
        <topology evidence="9">Peripheral membrane protein</topology>
        <orientation evidence="9">Cytoplasmic side</orientation>
    </subcellularLocation>
</comment>
<keyword evidence="8" id="KW-0472">Membrane</keyword>
<evidence type="ECO:0000256" key="5">
    <source>
        <dbReference type="ARBA" id="ARBA00022554"/>
    </source>
</evidence>